<dbReference type="GeneID" id="81404761"/>
<gene>
    <name evidence="2" type="ORF">N7515_004847</name>
</gene>
<comment type="caution">
    <text evidence="2">The sequence shown here is derived from an EMBL/GenBank/DDBJ whole genome shotgun (WGS) entry which is preliminary data.</text>
</comment>
<dbReference type="OrthoDB" id="4364984at2759"/>
<evidence type="ECO:0008006" key="4">
    <source>
        <dbReference type="Google" id="ProtNLM"/>
    </source>
</evidence>
<dbReference type="AlphaFoldDB" id="A0A9W9L4C5"/>
<dbReference type="EMBL" id="JAPQKL010000004">
    <property type="protein sequence ID" value="KAJ5135569.1"/>
    <property type="molecule type" value="Genomic_DNA"/>
</dbReference>
<keyword evidence="1" id="KW-0732">Signal</keyword>
<accession>A0A9W9L4C5</accession>
<feature type="signal peptide" evidence="1">
    <location>
        <begin position="1"/>
        <end position="16"/>
    </location>
</feature>
<sequence length="239" mass="24221">MRYIIAASLLATGALSQSTADYLKCVSSALGSIDTSTFTNCTDKSPQDCLCANKSALESLSTSAAADCTGIDLSALTDSLCPEASTESPAPARHASLPMEPAQKRAFAPEPEAASPAAEVPRVVYVTETRTDCSCKSTPVAERPMHPMHVSQIPVQVPSSSMGVNMGAVAMSTPAASYSHGVLVAASSSVVYGSMATPAPSGVDPSRFSPFMGGAESGRSVGKGLIAGVALVMGVMAAL</sequence>
<reference evidence="2" key="1">
    <citation type="submission" date="2022-11" db="EMBL/GenBank/DDBJ databases">
        <authorList>
            <person name="Petersen C."/>
        </authorList>
    </citation>
    <scope>NUCLEOTIDE SEQUENCE</scope>
    <source>
        <strain evidence="2">IBT 22155</strain>
    </source>
</reference>
<feature type="chain" id="PRO_5040770071" description="Extracellular membrane protein CFEM domain-containing protein" evidence="1">
    <location>
        <begin position="17"/>
        <end position="239"/>
    </location>
</feature>
<keyword evidence="3" id="KW-1185">Reference proteome</keyword>
<reference evidence="2" key="2">
    <citation type="journal article" date="2023" name="IMA Fungus">
        <title>Comparative genomic study of the Penicillium genus elucidates a diverse pangenome and 15 lateral gene transfer events.</title>
        <authorList>
            <person name="Petersen C."/>
            <person name="Sorensen T."/>
            <person name="Nielsen M.R."/>
            <person name="Sondergaard T.E."/>
            <person name="Sorensen J.L."/>
            <person name="Fitzpatrick D.A."/>
            <person name="Frisvad J.C."/>
            <person name="Nielsen K.L."/>
        </authorList>
    </citation>
    <scope>NUCLEOTIDE SEQUENCE</scope>
    <source>
        <strain evidence="2">IBT 22155</strain>
    </source>
</reference>
<name>A0A9W9L4C5_9EURO</name>
<dbReference type="RefSeq" id="XP_056522541.1">
    <property type="nucleotide sequence ID" value="XM_056665591.1"/>
</dbReference>
<dbReference type="Proteomes" id="UP001149079">
    <property type="component" value="Unassembled WGS sequence"/>
</dbReference>
<evidence type="ECO:0000313" key="3">
    <source>
        <dbReference type="Proteomes" id="UP001149079"/>
    </source>
</evidence>
<organism evidence="2 3">
    <name type="scientific">Penicillium bovifimosum</name>
    <dbReference type="NCBI Taxonomy" id="126998"/>
    <lineage>
        <taxon>Eukaryota</taxon>
        <taxon>Fungi</taxon>
        <taxon>Dikarya</taxon>
        <taxon>Ascomycota</taxon>
        <taxon>Pezizomycotina</taxon>
        <taxon>Eurotiomycetes</taxon>
        <taxon>Eurotiomycetidae</taxon>
        <taxon>Eurotiales</taxon>
        <taxon>Aspergillaceae</taxon>
        <taxon>Penicillium</taxon>
    </lineage>
</organism>
<evidence type="ECO:0000256" key="1">
    <source>
        <dbReference type="SAM" id="SignalP"/>
    </source>
</evidence>
<evidence type="ECO:0000313" key="2">
    <source>
        <dbReference type="EMBL" id="KAJ5135569.1"/>
    </source>
</evidence>
<protein>
    <recommendedName>
        <fullName evidence="4">Extracellular membrane protein CFEM domain-containing protein</fullName>
    </recommendedName>
</protein>
<proteinExistence type="predicted"/>